<proteinExistence type="inferred from homology"/>
<dbReference type="InterPro" id="IPR000700">
    <property type="entry name" value="PAS-assoc_C"/>
</dbReference>
<dbReference type="InterPro" id="IPR050351">
    <property type="entry name" value="BphY/WalK/GraS-like"/>
</dbReference>
<dbReference type="SUPFAM" id="SSF55781">
    <property type="entry name" value="GAF domain-like"/>
    <property type="match status" value="2"/>
</dbReference>
<reference evidence="20" key="1">
    <citation type="submission" date="2018-02" db="EMBL/GenBank/DDBJ databases">
        <authorList>
            <person name="Moore K."/>
            <person name="Momper L."/>
        </authorList>
    </citation>
    <scope>NUCLEOTIDE SEQUENCE [LARGE SCALE GENOMIC DNA]</scope>
    <source>
        <strain evidence="20">ULC18</strain>
    </source>
</reference>
<feature type="domain" description="PAS" evidence="17">
    <location>
        <begin position="193"/>
        <end position="263"/>
    </location>
</feature>
<evidence type="ECO:0000256" key="13">
    <source>
        <dbReference type="ARBA" id="ARBA00023136"/>
    </source>
</evidence>
<dbReference type="PROSITE" id="PS50046">
    <property type="entry name" value="PHYTOCHROME_2"/>
    <property type="match status" value="1"/>
</dbReference>
<dbReference type="OrthoDB" id="436952at2"/>
<dbReference type="InterPro" id="IPR029016">
    <property type="entry name" value="GAF-like_dom_sf"/>
</dbReference>
<evidence type="ECO:0000256" key="9">
    <source>
        <dbReference type="ARBA" id="ARBA00022777"/>
    </source>
</evidence>
<evidence type="ECO:0000256" key="10">
    <source>
        <dbReference type="ARBA" id="ARBA00022840"/>
    </source>
</evidence>
<dbReference type="GO" id="GO:0005524">
    <property type="term" value="F:ATP binding"/>
    <property type="evidence" value="ECO:0007669"/>
    <property type="project" value="UniProtKB-KW"/>
</dbReference>
<dbReference type="SUPFAM" id="SSF55874">
    <property type="entry name" value="ATPase domain of HSP90 chaperone/DNA topoisomerase II/histidine kinase"/>
    <property type="match status" value="1"/>
</dbReference>
<keyword evidence="7" id="KW-0812">Transmembrane</keyword>
<evidence type="ECO:0000259" key="15">
    <source>
        <dbReference type="PROSITE" id="PS50046"/>
    </source>
</evidence>
<dbReference type="GO" id="GO:0007234">
    <property type="term" value="P:osmosensory signaling via phosphorelay pathway"/>
    <property type="evidence" value="ECO:0007669"/>
    <property type="project" value="TreeGrafter"/>
</dbReference>
<dbReference type="InterPro" id="IPR036097">
    <property type="entry name" value="HisK_dim/P_sf"/>
</dbReference>
<keyword evidence="10" id="KW-0067">ATP-binding</keyword>
<dbReference type="PRINTS" id="PR00344">
    <property type="entry name" value="BCTRLSENSOR"/>
</dbReference>
<dbReference type="Proteomes" id="UP000239576">
    <property type="component" value="Unassembled WGS sequence"/>
</dbReference>
<dbReference type="InterPro" id="IPR003661">
    <property type="entry name" value="HisK_dim/P_dom"/>
</dbReference>
<evidence type="ECO:0000259" key="16">
    <source>
        <dbReference type="PROSITE" id="PS50109"/>
    </source>
</evidence>
<keyword evidence="8" id="KW-0547">Nucleotide-binding</keyword>
<evidence type="ECO:0000256" key="4">
    <source>
        <dbReference type="ARBA" id="ARBA00012438"/>
    </source>
</evidence>
<evidence type="ECO:0000313" key="19">
    <source>
        <dbReference type="EMBL" id="PSB35688.1"/>
    </source>
</evidence>
<feature type="domain" description="PAC" evidence="18">
    <location>
        <begin position="140"/>
        <end position="192"/>
    </location>
</feature>
<dbReference type="Pfam" id="PF01590">
    <property type="entry name" value="GAF"/>
    <property type="match status" value="2"/>
</dbReference>
<comment type="similarity">
    <text evidence="3">In the N-terminal section; belongs to the phytochrome family.</text>
</comment>
<dbReference type="EMBL" id="PVWK01000004">
    <property type="protein sequence ID" value="PSB35688.1"/>
    <property type="molecule type" value="Genomic_DNA"/>
</dbReference>
<dbReference type="SMART" id="SM00065">
    <property type="entry name" value="GAF"/>
    <property type="match status" value="2"/>
</dbReference>
<dbReference type="CDD" id="cd00130">
    <property type="entry name" value="PAS"/>
    <property type="match status" value="2"/>
</dbReference>
<evidence type="ECO:0000259" key="18">
    <source>
        <dbReference type="PROSITE" id="PS50113"/>
    </source>
</evidence>
<evidence type="ECO:0000256" key="14">
    <source>
        <dbReference type="SAM" id="Coils"/>
    </source>
</evidence>
<dbReference type="NCBIfam" id="TIGR00229">
    <property type="entry name" value="sensory_box"/>
    <property type="match status" value="2"/>
</dbReference>
<evidence type="ECO:0000256" key="12">
    <source>
        <dbReference type="ARBA" id="ARBA00023012"/>
    </source>
</evidence>
<dbReference type="InterPro" id="IPR036890">
    <property type="entry name" value="HATPase_C_sf"/>
</dbReference>
<feature type="domain" description="Phytochrome chromophore attachment site" evidence="15">
    <location>
        <begin position="344"/>
        <end position="480"/>
    </location>
</feature>
<dbReference type="Pfam" id="PF08448">
    <property type="entry name" value="PAS_4"/>
    <property type="match status" value="1"/>
</dbReference>
<dbReference type="InterPro" id="IPR004358">
    <property type="entry name" value="Sig_transdc_His_kin-like_C"/>
</dbReference>
<comment type="caution">
    <text evidence="19">The sequence shown here is derived from an EMBL/GenBank/DDBJ whole genome shotgun (WGS) entry which is preliminary data.</text>
</comment>
<dbReference type="Pfam" id="PF08447">
    <property type="entry name" value="PAS_3"/>
    <property type="match status" value="1"/>
</dbReference>
<keyword evidence="9" id="KW-0418">Kinase</keyword>
<dbReference type="GO" id="GO:0016020">
    <property type="term" value="C:membrane"/>
    <property type="evidence" value="ECO:0007669"/>
    <property type="project" value="UniProtKB-SubCell"/>
</dbReference>
<keyword evidence="14" id="KW-0175">Coiled coil</keyword>
<dbReference type="EC" id="2.7.13.3" evidence="4"/>
<feature type="coiled-coil region" evidence="14">
    <location>
        <begin position="35"/>
        <end position="72"/>
    </location>
</feature>
<sequence length="966" mass="109290">MTKRHARQLRKLEAKTTTAPLQSFDEALAEPTPSLAELQQENERLRAELQAHRETEATLRQREEQFKALINNVPGAVYRAAFDDDWTIAFISDAIAKLTGYPAADFINNKAQSFNKICHPDDLQRVDRVIRTAIRAKQPFVVEYRNIRADGQVIWVCEQGHGVYNENGDGLCLDGVVLDITELKQTEAALRRSEARLKLITDALPVCIGYINRDQCFQFANKTYETWFGMPAAEMYGKHLSEIIGEAAYQLVREHVERALAGETATYEMELPYRLGGRRYISGVLVPDIDAHQQIQGYYALIIDTSAQQAALRERKRAEDALKQQAERDRLVSAIAQRIRQSLRLDDILNTTVQEVRLLLEADRALIYRFRPDQTGLITVESVGDPWRALQGEVIRDSRFLSDAFRQFDPNEWTAVDDIYGVALPDYYINLLEQHQVKAFLRLPIIVGDATWGLLIVHHCEALRAWQSWEVNLLTQLTTHLAIAIQQSELFHQVQQLNGVLEGQVQETIGQLQQALAYEALLKRITDSVRDSLDENQIFQTAVRELAIGLKLNGCRGGLYDRDQQILTLTHEHLCHDLPSELGRKLSITSETGIYNQMFQGKHLQFCPLSTFTSEVRTIQTKYTILACPIFVAADAEQGDGQPEMIGDLWLFRGREAIFSEMEIRLVQQVANQCAIALRQARLYQAAQAQVIELERLNQLKDDFLSTVSHELRTPMSSIKMATQMLEVTLFTDLDREAGEEPDAATYLSSDSAQKVSRYFQILKDEGEREIKLINDLLDLSRLDSGRDPLFLSTLPLQIWLPHLAEPFLQRTQTQQQRLSIAVSSDVPPVTTDFSYLERILSELLQNACKYTPGGETITVLACTVASAESELPRQPLVTDDQVTGDRVALIKLSVINSGIEISATECDHIFDKFYRVPHHDPWKHGGTGLGLALVKKLVERLDGEVWVESGNGCTSFVLHFPSVLR</sequence>
<dbReference type="SUPFAM" id="SSF47384">
    <property type="entry name" value="Homodimeric domain of signal transducing histidine kinase"/>
    <property type="match status" value="1"/>
</dbReference>
<evidence type="ECO:0000256" key="6">
    <source>
        <dbReference type="ARBA" id="ARBA00022679"/>
    </source>
</evidence>
<comment type="subcellular location">
    <subcellularLocation>
        <location evidence="2">Membrane</location>
        <topology evidence="2">Multi-pass membrane protein</topology>
    </subcellularLocation>
</comment>
<dbReference type="PANTHER" id="PTHR42878:SF7">
    <property type="entry name" value="SENSOR HISTIDINE KINASE GLRK"/>
    <property type="match status" value="1"/>
</dbReference>
<dbReference type="GO" id="GO:0000156">
    <property type="term" value="F:phosphorelay response regulator activity"/>
    <property type="evidence" value="ECO:0007669"/>
    <property type="project" value="TreeGrafter"/>
</dbReference>
<feature type="domain" description="Histidine kinase" evidence="16">
    <location>
        <begin position="707"/>
        <end position="965"/>
    </location>
</feature>
<dbReference type="Pfam" id="PF00512">
    <property type="entry name" value="HisKA"/>
    <property type="match status" value="1"/>
</dbReference>
<dbReference type="PANTHER" id="PTHR42878">
    <property type="entry name" value="TWO-COMPONENT HISTIDINE KINASE"/>
    <property type="match status" value="1"/>
</dbReference>
<evidence type="ECO:0000256" key="5">
    <source>
        <dbReference type="ARBA" id="ARBA00022553"/>
    </source>
</evidence>
<evidence type="ECO:0000256" key="7">
    <source>
        <dbReference type="ARBA" id="ARBA00022692"/>
    </source>
</evidence>
<keyword evidence="5" id="KW-0597">Phosphoprotein</keyword>
<keyword evidence="11" id="KW-1133">Transmembrane helix</keyword>
<gene>
    <name evidence="19" type="ORF">C7B82_00250</name>
</gene>
<dbReference type="Gene3D" id="3.30.450.40">
    <property type="match status" value="2"/>
</dbReference>
<feature type="domain" description="PAS" evidence="17">
    <location>
        <begin position="62"/>
        <end position="137"/>
    </location>
</feature>
<dbReference type="Gene3D" id="3.30.565.10">
    <property type="entry name" value="Histidine kinase-like ATPase, C-terminal domain"/>
    <property type="match status" value="1"/>
</dbReference>
<dbReference type="InterPro" id="IPR003018">
    <property type="entry name" value="GAF"/>
</dbReference>
<dbReference type="Pfam" id="PF02518">
    <property type="entry name" value="HATPase_c"/>
    <property type="match status" value="1"/>
</dbReference>
<dbReference type="PROSITE" id="PS50109">
    <property type="entry name" value="HIS_KIN"/>
    <property type="match status" value="1"/>
</dbReference>
<keyword evidence="6" id="KW-0808">Transferase</keyword>
<protein>
    <recommendedName>
        <fullName evidence="4">histidine kinase</fullName>
        <ecNumber evidence="4">2.7.13.3</ecNumber>
    </recommendedName>
</protein>
<dbReference type="SMART" id="SM00086">
    <property type="entry name" value="PAC"/>
    <property type="match status" value="2"/>
</dbReference>
<dbReference type="AlphaFoldDB" id="A0A2T1ESQ5"/>
<dbReference type="InterPro" id="IPR016132">
    <property type="entry name" value="Phyto_chromo_attachment"/>
</dbReference>
<dbReference type="SMART" id="SM00388">
    <property type="entry name" value="HisKA"/>
    <property type="match status" value="1"/>
</dbReference>
<dbReference type="InterPro" id="IPR000014">
    <property type="entry name" value="PAS"/>
</dbReference>
<dbReference type="GO" id="GO:0030295">
    <property type="term" value="F:protein kinase activator activity"/>
    <property type="evidence" value="ECO:0007669"/>
    <property type="project" value="TreeGrafter"/>
</dbReference>
<keyword evidence="12" id="KW-0902">Two-component regulatory system</keyword>
<reference evidence="19 20" key="2">
    <citation type="submission" date="2018-03" db="EMBL/GenBank/DDBJ databases">
        <title>The ancient ancestry and fast evolution of plastids.</title>
        <authorList>
            <person name="Moore K.R."/>
            <person name="Magnabosco C."/>
            <person name="Momper L."/>
            <person name="Gold D.A."/>
            <person name="Bosak T."/>
            <person name="Fournier G.P."/>
        </authorList>
    </citation>
    <scope>NUCLEOTIDE SEQUENCE [LARGE SCALE GENOMIC DNA]</scope>
    <source>
        <strain evidence="19 20">ULC18</strain>
    </source>
</reference>
<dbReference type="SMART" id="SM00387">
    <property type="entry name" value="HATPase_c"/>
    <property type="match status" value="1"/>
</dbReference>
<dbReference type="InterPro" id="IPR035965">
    <property type="entry name" value="PAS-like_dom_sf"/>
</dbReference>
<evidence type="ECO:0000256" key="1">
    <source>
        <dbReference type="ARBA" id="ARBA00000085"/>
    </source>
</evidence>
<comment type="catalytic activity">
    <reaction evidence="1">
        <text>ATP + protein L-histidine = ADP + protein N-phospho-L-histidine.</text>
        <dbReference type="EC" id="2.7.13.3"/>
    </reaction>
</comment>
<evidence type="ECO:0000256" key="8">
    <source>
        <dbReference type="ARBA" id="ARBA00022741"/>
    </source>
</evidence>
<dbReference type="Gene3D" id="1.10.287.130">
    <property type="match status" value="1"/>
</dbReference>
<dbReference type="CDD" id="cd00075">
    <property type="entry name" value="HATPase"/>
    <property type="match status" value="1"/>
</dbReference>
<dbReference type="InterPro" id="IPR003594">
    <property type="entry name" value="HATPase_dom"/>
</dbReference>
<dbReference type="InterPro" id="IPR001610">
    <property type="entry name" value="PAC"/>
</dbReference>
<dbReference type="SUPFAM" id="SSF55785">
    <property type="entry name" value="PYP-like sensor domain (PAS domain)"/>
    <property type="match status" value="2"/>
</dbReference>
<accession>A0A2T1ESQ5</accession>
<name>A0A2T1ESQ5_9CYAN</name>
<evidence type="ECO:0000256" key="2">
    <source>
        <dbReference type="ARBA" id="ARBA00004141"/>
    </source>
</evidence>
<evidence type="ECO:0000259" key="17">
    <source>
        <dbReference type="PROSITE" id="PS50112"/>
    </source>
</evidence>
<dbReference type="CDD" id="cd00082">
    <property type="entry name" value="HisKA"/>
    <property type="match status" value="1"/>
</dbReference>
<dbReference type="InterPro" id="IPR005467">
    <property type="entry name" value="His_kinase_dom"/>
</dbReference>
<organism evidence="19 20">
    <name type="scientific">Stenomitos frigidus ULC18</name>
    <dbReference type="NCBI Taxonomy" id="2107698"/>
    <lineage>
        <taxon>Bacteria</taxon>
        <taxon>Bacillati</taxon>
        <taxon>Cyanobacteriota</taxon>
        <taxon>Cyanophyceae</taxon>
        <taxon>Leptolyngbyales</taxon>
        <taxon>Leptolyngbyaceae</taxon>
        <taxon>Stenomitos</taxon>
    </lineage>
</organism>
<keyword evidence="13" id="KW-0472">Membrane</keyword>
<keyword evidence="20" id="KW-1185">Reference proteome</keyword>
<dbReference type="RefSeq" id="WP_106254313.1">
    <property type="nucleotide sequence ID" value="NZ_CAWNSW010000016.1"/>
</dbReference>
<evidence type="ECO:0000313" key="20">
    <source>
        <dbReference type="Proteomes" id="UP000239576"/>
    </source>
</evidence>
<dbReference type="SMART" id="SM00091">
    <property type="entry name" value="PAS"/>
    <property type="match status" value="2"/>
</dbReference>
<evidence type="ECO:0000256" key="11">
    <source>
        <dbReference type="ARBA" id="ARBA00022989"/>
    </source>
</evidence>
<dbReference type="InterPro" id="IPR013655">
    <property type="entry name" value="PAS_fold_3"/>
</dbReference>
<dbReference type="PROSITE" id="PS50112">
    <property type="entry name" value="PAS"/>
    <property type="match status" value="2"/>
</dbReference>
<dbReference type="Gene3D" id="3.30.450.20">
    <property type="entry name" value="PAS domain"/>
    <property type="match status" value="2"/>
</dbReference>
<dbReference type="GO" id="GO:0000155">
    <property type="term" value="F:phosphorelay sensor kinase activity"/>
    <property type="evidence" value="ECO:0007669"/>
    <property type="project" value="InterPro"/>
</dbReference>
<dbReference type="InterPro" id="IPR013656">
    <property type="entry name" value="PAS_4"/>
</dbReference>
<evidence type="ECO:0000256" key="3">
    <source>
        <dbReference type="ARBA" id="ARBA00006402"/>
    </source>
</evidence>
<dbReference type="PROSITE" id="PS50113">
    <property type="entry name" value="PAC"/>
    <property type="match status" value="1"/>
</dbReference>